<evidence type="ECO:0000256" key="11">
    <source>
        <dbReference type="PIRNR" id="PIRNR036692"/>
    </source>
</evidence>
<evidence type="ECO:0000313" key="14">
    <source>
        <dbReference type="EMBL" id="ACJ34139.1"/>
    </source>
</evidence>
<proteinExistence type="inferred from homology"/>
<dbReference type="FunFam" id="3.30.70.260:FF:000008">
    <property type="entry name" value="D-3-phosphoglycerate dehydrogenase, chloroplastic"/>
    <property type="match status" value="1"/>
</dbReference>
<dbReference type="InterPro" id="IPR005131">
    <property type="entry name" value="Ser_deHydtase_bsu"/>
</dbReference>
<dbReference type="Pfam" id="PF01842">
    <property type="entry name" value="ACT"/>
    <property type="match status" value="1"/>
</dbReference>
<keyword evidence="6 11" id="KW-0479">Metal-binding</keyword>
<evidence type="ECO:0000256" key="9">
    <source>
        <dbReference type="ARBA" id="ARBA00023239"/>
    </source>
</evidence>
<accession>B7GGF7</accession>
<dbReference type="EMBL" id="CP000922">
    <property type="protein sequence ID" value="ACJ34139.1"/>
    <property type="molecule type" value="Genomic_DNA"/>
</dbReference>
<keyword evidence="5 11" id="KW-0004">4Fe-4S</keyword>
<name>B7GGF7_ANOFW</name>
<dbReference type="FunFam" id="3.30.1330.90:FF:000004">
    <property type="entry name" value="L-serine dehydratase, iron-sulfur-dependent subunit beta"/>
    <property type="match status" value="1"/>
</dbReference>
<keyword evidence="8 11" id="KW-0411">Iron-sulfur</keyword>
<dbReference type="InterPro" id="IPR004643">
    <property type="entry name" value="Fe-S_L-Ser_bsu"/>
</dbReference>
<dbReference type="CDD" id="cd04903">
    <property type="entry name" value="ACT_LSD"/>
    <property type="match status" value="1"/>
</dbReference>
<evidence type="ECO:0000256" key="8">
    <source>
        <dbReference type="ARBA" id="ARBA00023014"/>
    </source>
</evidence>
<comment type="cofactor">
    <cofactor evidence="1 12">
        <name>[4Fe-4S] cluster</name>
        <dbReference type="ChEBI" id="CHEBI:49883"/>
    </cofactor>
</comment>
<dbReference type="GO" id="GO:0051539">
    <property type="term" value="F:4 iron, 4 sulfur cluster binding"/>
    <property type="evidence" value="ECO:0007669"/>
    <property type="project" value="UniProtKB-UniRule"/>
</dbReference>
<evidence type="ECO:0000256" key="5">
    <source>
        <dbReference type="ARBA" id="ARBA00022485"/>
    </source>
</evidence>
<comment type="pathway">
    <text evidence="2 11">Carbohydrate biosynthesis; gluconeogenesis.</text>
</comment>
<dbReference type="Proteomes" id="UP000000742">
    <property type="component" value="Chromosome"/>
</dbReference>
<sequence length="245" mass="27263">MLFTYDKRRGTFPFFFMKITKGRTNMKYRSVFDIIGPIMIGPSSSHTAGAVRIGKVARNLFGRKPTWADIFFYGSFAQTYKGHGTDVAIVGGLLHFDTFDERMKTSLQIAKQEGIRITFHEEEAIPPHPNTAKIRLGDEQGELELVGISIGGGKIEIIELNGFELKLSGHHPALLIMHNDRYGAIAGVANVLAKYAINIGHMEVSRKEKGKQALMTIEVDQNIDDAIVEQLKALPHIIDVTKIVE</sequence>
<dbReference type="PIRSF" id="PIRSF036692">
    <property type="entry name" value="SDH_B"/>
    <property type="match status" value="1"/>
</dbReference>
<comment type="catalytic activity">
    <reaction evidence="10 11 12">
        <text>L-serine = pyruvate + NH4(+)</text>
        <dbReference type="Rhea" id="RHEA:19169"/>
        <dbReference type="ChEBI" id="CHEBI:15361"/>
        <dbReference type="ChEBI" id="CHEBI:28938"/>
        <dbReference type="ChEBI" id="CHEBI:33384"/>
        <dbReference type="EC" id="4.3.1.17"/>
    </reaction>
</comment>
<dbReference type="PANTHER" id="PTHR30182">
    <property type="entry name" value="L-SERINE DEHYDRATASE"/>
    <property type="match status" value="1"/>
</dbReference>
<evidence type="ECO:0000256" key="7">
    <source>
        <dbReference type="ARBA" id="ARBA00023004"/>
    </source>
</evidence>
<evidence type="ECO:0000256" key="4">
    <source>
        <dbReference type="ARBA" id="ARBA00022432"/>
    </source>
</evidence>
<keyword evidence="9 11" id="KW-0456">Lyase</keyword>
<evidence type="ECO:0000256" key="10">
    <source>
        <dbReference type="ARBA" id="ARBA00049406"/>
    </source>
</evidence>
<dbReference type="InterPro" id="IPR029009">
    <property type="entry name" value="ASB_dom_sf"/>
</dbReference>
<keyword evidence="4 11" id="KW-0312">Gluconeogenesis</keyword>
<dbReference type="NCBIfam" id="TIGR00719">
    <property type="entry name" value="sda_beta"/>
    <property type="match status" value="1"/>
</dbReference>
<reference evidence="14 15" key="1">
    <citation type="journal article" date="2008" name="Genome Biol.">
        <title>Encapsulated in silica: genome, proteome and physiology of the thermophilic bacterium Anoxybacillus flavithermus WK1.</title>
        <authorList>
            <person name="Saw J.H."/>
            <person name="Mountain B.W."/>
            <person name="Feng L."/>
            <person name="Omelchenko M.V."/>
            <person name="Hou S."/>
            <person name="Saito J.A."/>
            <person name="Stott M.B."/>
            <person name="Li D."/>
            <person name="Zhao G."/>
            <person name="Wu J."/>
            <person name="Galperin M.Y."/>
            <person name="Koonin E.V."/>
            <person name="Makarova K.S."/>
            <person name="Wolf Y.I."/>
            <person name="Rigden D.J."/>
            <person name="Dunfield P.F."/>
            <person name="Wang L."/>
            <person name="Alam M."/>
        </authorList>
    </citation>
    <scope>NUCLEOTIDE SEQUENCE [LARGE SCALE GENOMIC DNA]</scope>
    <source>
        <strain evidence="15">DSM 21510 / WK1</strain>
    </source>
</reference>
<dbReference type="Gene3D" id="3.30.1330.90">
    <property type="entry name" value="D-3-phosphoglycerate dehydrogenase, domain 3"/>
    <property type="match status" value="1"/>
</dbReference>
<evidence type="ECO:0000256" key="6">
    <source>
        <dbReference type="ARBA" id="ARBA00022723"/>
    </source>
</evidence>
<dbReference type="Pfam" id="PF03315">
    <property type="entry name" value="SDH_beta"/>
    <property type="match status" value="1"/>
</dbReference>
<dbReference type="UniPathway" id="UPA00138"/>
<dbReference type="PROSITE" id="PS51671">
    <property type="entry name" value="ACT"/>
    <property type="match status" value="1"/>
</dbReference>
<dbReference type="AlphaFoldDB" id="B7GGF7"/>
<protein>
    <recommendedName>
        <fullName evidence="11">L-serine deaminase</fullName>
    </recommendedName>
</protein>
<dbReference type="KEGG" id="afl:Aflv_1778"/>
<evidence type="ECO:0000256" key="12">
    <source>
        <dbReference type="RuleBase" id="RU366059"/>
    </source>
</evidence>
<dbReference type="InterPro" id="IPR002912">
    <property type="entry name" value="ACT_dom"/>
</dbReference>
<keyword evidence="7 11" id="KW-0408">Iron</keyword>
<organism evidence="14 15">
    <name type="scientific">Anoxybacillus flavithermus (strain DSM 21510 / WK1)</name>
    <dbReference type="NCBI Taxonomy" id="491915"/>
    <lineage>
        <taxon>Bacteria</taxon>
        <taxon>Bacillati</taxon>
        <taxon>Bacillota</taxon>
        <taxon>Bacilli</taxon>
        <taxon>Bacillales</taxon>
        <taxon>Anoxybacillaceae</taxon>
        <taxon>Anoxybacillus</taxon>
    </lineage>
</organism>
<feature type="domain" description="ACT" evidence="13">
    <location>
        <begin position="173"/>
        <end position="245"/>
    </location>
</feature>
<dbReference type="GO" id="GO:0046872">
    <property type="term" value="F:metal ion binding"/>
    <property type="evidence" value="ECO:0007669"/>
    <property type="project" value="UniProtKB-UniRule"/>
</dbReference>
<comment type="similarity">
    <text evidence="3 11 12">Belongs to the iron-sulfur dependent L-serine dehydratase family.</text>
</comment>
<dbReference type="InterPro" id="IPR051318">
    <property type="entry name" value="Fe-S_L-Ser"/>
</dbReference>
<dbReference type="GO" id="GO:0003941">
    <property type="term" value="F:L-serine ammonia-lyase activity"/>
    <property type="evidence" value="ECO:0007669"/>
    <property type="project" value="UniProtKB-UniRule"/>
</dbReference>
<gene>
    <name evidence="14" type="primary">sdaAB</name>
    <name evidence="14" type="ordered locus">Aflv_1778</name>
</gene>
<dbReference type="InterPro" id="IPR045865">
    <property type="entry name" value="ACT-like_dom_sf"/>
</dbReference>
<evidence type="ECO:0000259" key="13">
    <source>
        <dbReference type="PROSITE" id="PS51671"/>
    </source>
</evidence>
<dbReference type="Gene3D" id="3.30.70.260">
    <property type="match status" value="1"/>
</dbReference>
<evidence type="ECO:0000256" key="3">
    <source>
        <dbReference type="ARBA" id="ARBA00008636"/>
    </source>
</evidence>
<evidence type="ECO:0000256" key="2">
    <source>
        <dbReference type="ARBA" id="ARBA00004742"/>
    </source>
</evidence>
<dbReference type="PANTHER" id="PTHR30182:SF12">
    <property type="entry name" value="L-SERINE DEHYDRATASE, BETA CHAIN-RELATED"/>
    <property type="match status" value="1"/>
</dbReference>
<dbReference type="STRING" id="491915.Aflv_1778"/>
<dbReference type="GO" id="GO:0006094">
    <property type="term" value="P:gluconeogenesis"/>
    <property type="evidence" value="ECO:0007669"/>
    <property type="project" value="UniProtKB-UniRule"/>
</dbReference>
<dbReference type="SUPFAM" id="SSF143548">
    <property type="entry name" value="Serine metabolism enzymes domain"/>
    <property type="match status" value="1"/>
</dbReference>
<evidence type="ECO:0000313" key="15">
    <source>
        <dbReference type="Proteomes" id="UP000000742"/>
    </source>
</evidence>
<evidence type="ECO:0000256" key="1">
    <source>
        <dbReference type="ARBA" id="ARBA00001966"/>
    </source>
</evidence>
<dbReference type="eggNOG" id="COG1760">
    <property type="taxonomic scope" value="Bacteria"/>
</dbReference>
<dbReference type="HOGENOM" id="CLU_086592_0_0_9"/>
<dbReference type="SUPFAM" id="SSF55021">
    <property type="entry name" value="ACT-like"/>
    <property type="match status" value="1"/>
</dbReference>